<dbReference type="AlphaFoldDB" id="A0A1Y6BZM7"/>
<evidence type="ECO:0000256" key="9">
    <source>
        <dbReference type="ARBA" id="ARBA00022723"/>
    </source>
</evidence>
<dbReference type="Gene3D" id="3.40.50.2020">
    <property type="match status" value="1"/>
</dbReference>
<evidence type="ECO:0000256" key="11">
    <source>
        <dbReference type="ARBA" id="ARBA00022741"/>
    </source>
</evidence>
<dbReference type="RefSeq" id="WP_132320043.1">
    <property type="nucleotide sequence ID" value="NZ_FWZT01000011.1"/>
</dbReference>
<evidence type="ECO:0000256" key="12">
    <source>
        <dbReference type="ARBA" id="ARBA00022842"/>
    </source>
</evidence>
<evidence type="ECO:0000256" key="7">
    <source>
        <dbReference type="ARBA" id="ARBA00022676"/>
    </source>
</evidence>
<dbReference type="SUPFAM" id="SSF53271">
    <property type="entry name" value="PRTase-like"/>
    <property type="match status" value="1"/>
</dbReference>
<evidence type="ECO:0000256" key="5">
    <source>
        <dbReference type="ARBA" id="ARBA00011895"/>
    </source>
</evidence>
<keyword evidence="9 15" id="KW-0479">Metal-binding</keyword>
<evidence type="ECO:0000256" key="15">
    <source>
        <dbReference type="RuleBase" id="RU364099"/>
    </source>
</evidence>
<dbReference type="CDD" id="cd06223">
    <property type="entry name" value="PRTases_typeI"/>
    <property type="match status" value="1"/>
</dbReference>
<dbReference type="GO" id="GO:0032263">
    <property type="term" value="P:GMP salvage"/>
    <property type="evidence" value="ECO:0007669"/>
    <property type="project" value="TreeGrafter"/>
</dbReference>
<dbReference type="EC" id="2.4.2.8" evidence="5 15"/>
<dbReference type="InterPro" id="IPR050408">
    <property type="entry name" value="HGPRT"/>
</dbReference>
<comment type="catalytic activity">
    <reaction evidence="13">
        <text>GMP + diphosphate = guanine + 5-phospho-alpha-D-ribose 1-diphosphate</text>
        <dbReference type="Rhea" id="RHEA:25424"/>
        <dbReference type="ChEBI" id="CHEBI:16235"/>
        <dbReference type="ChEBI" id="CHEBI:33019"/>
        <dbReference type="ChEBI" id="CHEBI:58017"/>
        <dbReference type="ChEBI" id="CHEBI:58115"/>
        <dbReference type="EC" id="2.4.2.8"/>
    </reaction>
    <physiologicalReaction direction="right-to-left" evidence="13">
        <dbReference type="Rhea" id="RHEA:25426"/>
    </physiologicalReaction>
</comment>
<evidence type="ECO:0000256" key="4">
    <source>
        <dbReference type="ARBA" id="ARBA00008391"/>
    </source>
</evidence>
<keyword evidence="10 15" id="KW-0660">Purine salvage</keyword>
<accession>A0A1Y6BZM7</accession>
<evidence type="ECO:0000256" key="10">
    <source>
        <dbReference type="ARBA" id="ARBA00022726"/>
    </source>
</evidence>
<dbReference type="InterPro" id="IPR000836">
    <property type="entry name" value="PRTase_dom"/>
</dbReference>
<dbReference type="PANTHER" id="PTHR43340">
    <property type="entry name" value="HYPOXANTHINE-GUANINE PHOSPHORIBOSYLTRANSFERASE"/>
    <property type="match status" value="1"/>
</dbReference>
<dbReference type="OrthoDB" id="5292335at2"/>
<dbReference type="GO" id="GO:0005829">
    <property type="term" value="C:cytosol"/>
    <property type="evidence" value="ECO:0007669"/>
    <property type="project" value="TreeGrafter"/>
</dbReference>
<evidence type="ECO:0000256" key="13">
    <source>
        <dbReference type="ARBA" id="ARBA00048811"/>
    </source>
</evidence>
<dbReference type="GO" id="GO:0046100">
    <property type="term" value="P:hypoxanthine metabolic process"/>
    <property type="evidence" value="ECO:0007669"/>
    <property type="project" value="TreeGrafter"/>
</dbReference>
<dbReference type="GO" id="GO:0006166">
    <property type="term" value="P:purine ribonucleoside salvage"/>
    <property type="evidence" value="ECO:0007669"/>
    <property type="project" value="UniProtKB-KW"/>
</dbReference>
<reference evidence="18" key="1">
    <citation type="submission" date="2017-04" db="EMBL/GenBank/DDBJ databases">
        <authorList>
            <person name="Varghese N."/>
            <person name="Submissions S."/>
        </authorList>
    </citation>
    <scope>NUCLEOTIDE SEQUENCE [LARGE SCALE GENOMIC DNA]</scope>
    <source>
        <strain evidence="18">RKEM611</strain>
    </source>
</reference>
<dbReference type="NCBIfam" id="TIGR01203">
    <property type="entry name" value="HGPRTase"/>
    <property type="match status" value="1"/>
</dbReference>
<dbReference type="InterPro" id="IPR029057">
    <property type="entry name" value="PRTase-like"/>
</dbReference>
<dbReference type="Pfam" id="PF00156">
    <property type="entry name" value="Pribosyltran"/>
    <property type="match status" value="1"/>
</dbReference>
<comment type="cofactor">
    <cofactor evidence="1 15">
        <name>Mg(2+)</name>
        <dbReference type="ChEBI" id="CHEBI:18420"/>
    </cofactor>
</comment>
<dbReference type="GO" id="GO:0032264">
    <property type="term" value="P:IMP salvage"/>
    <property type="evidence" value="ECO:0007669"/>
    <property type="project" value="UniProtKB-UniPathway"/>
</dbReference>
<proteinExistence type="inferred from homology"/>
<dbReference type="GO" id="GO:0004422">
    <property type="term" value="F:hypoxanthine phosphoribosyltransferase activity"/>
    <property type="evidence" value="ECO:0007669"/>
    <property type="project" value="InterPro"/>
</dbReference>
<comment type="pathway">
    <text evidence="3 15">Purine metabolism; IMP biosynthesis via salvage pathway; IMP from hypoxanthine: step 1/1.</text>
</comment>
<dbReference type="STRING" id="1513793.SAMN06296036_111126"/>
<keyword evidence="8 15" id="KW-0808">Transferase</keyword>
<gene>
    <name evidence="17" type="ORF">SAMN06296036_111126</name>
</gene>
<dbReference type="GO" id="GO:0000166">
    <property type="term" value="F:nucleotide binding"/>
    <property type="evidence" value="ECO:0007669"/>
    <property type="project" value="UniProtKB-KW"/>
</dbReference>
<dbReference type="PANTHER" id="PTHR43340:SF1">
    <property type="entry name" value="HYPOXANTHINE PHOSPHORIBOSYLTRANSFERASE"/>
    <property type="match status" value="1"/>
</dbReference>
<protein>
    <recommendedName>
        <fullName evidence="5 15">Hypoxanthine phosphoribosyltransferase</fullName>
        <ecNumber evidence="5 15">2.4.2.8</ecNumber>
    </recommendedName>
</protein>
<evidence type="ECO:0000313" key="17">
    <source>
        <dbReference type="EMBL" id="SMF38057.1"/>
    </source>
</evidence>
<dbReference type="GO" id="GO:0052657">
    <property type="term" value="F:guanine phosphoribosyltransferase activity"/>
    <property type="evidence" value="ECO:0007669"/>
    <property type="project" value="UniProtKB-ARBA"/>
</dbReference>
<feature type="domain" description="Phosphoribosyltransferase" evidence="16">
    <location>
        <begin position="13"/>
        <end position="157"/>
    </location>
</feature>
<evidence type="ECO:0000256" key="2">
    <source>
        <dbReference type="ARBA" id="ARBA00004496"/>
    </source>
</evidence>
<comment type="similarity">
    <text evidence="4 15">Belongs to the purine/pyrimidine phosphoribosyltransferase family.</text>
</comment>
<evidence type="ECO:0000256" key="8">
    <source>
        <dbReference type="ARBA" id="ARBA00022679"/>
    </source>
</evidence>
<name>A0A1Y6BZM7_9BACT</name>
<dbReference type="EMBL" id="FWZT01000011">
    <property type="protein sequence ID" value="SMF38057.1"/>
    <property type="molecule type" value="Genomic_DNA"/>
</dbReference>
<evidence type="ECO:0000259" key="16">
    <source>
        <dbReference type="Pfam" id="PF00156"/>
    </source>
</evidence>
<sequence>MENLNTKVLFSKDQLQARIEELGKQISQDYGNEPIVVIGVLKGSFIFMADLIRSINSPLEIDFIGVSSYEGTSSTGHVRITNDLKMDIAGRNILLVEDIIDTGLTIDYLINLFKVSNPKSLKVCSLLSKPEAHQMTHTIDYVGFEISREFVIGYGLDLDERYREIPEILQVIE</sequence>
<dbReference type="UniPathway" id="UPA00591">
    <property type="reaction ID" value="UER00648"/>
</dbReference>
<keyword evidence="6 15" id="KW-0963">Cytoplasm</keyword>
<dbReference type="GO" id="GO:0006178">
    <property type="term" value="P:guanine salvage"/>
    <property type="evidence" value="ECO:0007669"/>
    <property type="project" value="TreeGrafter"/>
</dbReference>
<keyword evidence="12 15" id="KW-0460">Magnesium</keyword>
<evidence type="ECO:0000313" key="18">
    <source>
        <dbReference type="Proteomes" id="UP000192907"/>
    </source>
</evidence>
<comment type="catalytic activity">
    <reaction evidence="14">
        <text>IMP + diphosphate = hypoxanthine + 5-phospho-alpha-D-ribose 1-diphosphate</text>
        <dbReference type="Rhea" id="RHEA:17973"/>
        <dbReference type="ChEBI" id="CHEBI:17368"/>
        <dbReference type="ChEBI" id="CHEBI:33019"/>
        <dbReference type="ChEBI" id="CHEBI:58017"/>
        <dbReference type="ChEBI" id="CHEBI:58053"/>
        <dbReference type="EC" id="2.4.2.8"/>
    </reaction>
    <physiologicalReaction direction="right-to-left" evidence="14">
        <dbReference type="Rhea" id="RHEA:17975"/>
    </physiologicalReaction>
</comment>
<keyword evidence="7 15" id="KW-0328">Glycosyltransferase</keyword>
<evidence type="ECO:0000256" key="14">
    <source>
        <dbReference type="ARBA" id="ARBA00049402"/>
    </source>
</evidence>
<comment type="subcellular location">
    <subcellularLocation>
        <location evidence="2 15">Cytoplasm</location>
    </subcellularLocation>
</comment>
<organism evidence="17 18">
    <name type="scientific">Pseudobacteriovorax antillogorgiicola</name>
    <dbReference type="NCBI Taxonomy" id="1513793"/>
    <lineage>
        <taxon>Bacteria</taxon>
        <taxon>Pseudomonadati</taxon>
        <taxon>Bdellovibrionota</taxon>
        <taxon>Oligoflexia</taxon>
        <taxon>Oligoflexales</taxon>
        <taxon>Pseudobacteriovoracaceae</taxon>
        <taxon>Pseudobacteriovorax</taxon>
    </lineage>
</organism>
<keyword evidence="11 15" id="KW-0547">Nucleotide-binding</keyword>
<dbReference type="InterPro" id="IPR005904">
    <property type="entry name" value="Hxn_phspho_trans"/>
</dbReference>
<dbReference type="FunFam" id="3.40.50.2020:FF:000006">
    <property type="entry name" value="Hypoxanthine phosphoribosyltransferase"/>
    <property type="match status" value="1"/>
</dbReference>
<keyword evidence="18" id="KW-1185">Reference proteome</keyword>
<dbReference type="Proteomes" id="UP000192907">
    <property type="component" value="Unassembled WGS sequence"/>
</dbReference>
<evidence type="ECO:0000256" key="1">
    <source>
        <dbReference type="ARBA" id="ARBA00001946"/>
    </source>
</evidence>
<evidence type="ECO:0000256" key="3">
    <source>
        <dbReference type="ARBA" id="ARBA00004669"/>
    </source>
</evidence>
<dbReference type="GO" id="GO:0000287">
    <property type="term" value="F:magnesium ion binding"/>
    <property type="evidence" value="ECO:0007669"/>
    <property type="project" value="TreeGrafter"/>
</dbReference>
<evidence type="ECO:0000256" key="6">
    <source>
        <dbReference type="ARBA" id="ARBA00022490"/>
    </source>
</evidence>